<reference evidence="2" key="1">
    <citation type="journal article" date="2023" name="Hortic. Res.">
        <title>A chromosome-level phased genome enabling allele-level studies in sweet orange: a case study on citrus Huanglongbing tolerance.</title>
        <authorList>
            <person name="Wu B."/>
            <person name="Yu Q."/>
            <person name="Deng Z."/>
            <person name="Duan Y."/>
            <person name="Luo F."/>
            <person name="Gmitter F. Jr."/>
        </authorList>
    </citation>
    <scope>NUCLEOTIDE SEQUENCE [LARGE SCALE GENOMIC DNA]</scope>
    <source>
        <strain evidence="2">cv. Valencia</strain>
    </source>
</reference>
<keyword evidence="2" id="KW-1185">Reference proteome</keyword>
<dbReference type="EMBL" id="CM039172">
    <property type="protein sequence ID" value="KAH9778253.1"/>
    <property type="molecule type" value="Genomic_DNA"/>
</dbReference>
<name>A0ACB8LXY7_CITSI</name>
<accession>A0ACB8LXY7</accession>
<evidence type="ECO:0000313" key="1">
    <source>
        <dbReference type="EMBL" id="KAH9778253.1"/>
    </source>
</evidence>
<protein>
    <submittedName>
        <fullName evidence="1">COBRA-like protein 5</fullName>
    </submittedName>
</protein>
<dbReference type="Proteomes" id="UP000829398">
    <property type="component" value="Chromosome 3"/>
</dbReference>
<organism evidence="1 2">
    <name type="scientific">Citrus sinensis</name>
    <name type="common">Sweet orange</name>
    <name type="synonym">Citrus aurantium var. sinensis</name>
    <dbReference type="NCBI Taxonomy" id="2711"/>
    <lineage>
        <taxon>Eukaryota</taxon>
        <taxon>Viridiplantae</taxon>
        <taxon>Streptophyta</taxon>
        <taxon>Embryophyta</taxon>
        <taxon>Tracheophyta</taxon>
        <taxon>Spermatophyta</taxon>
        <taxon>Magnoliopsida</taxon>
        <taxon>eudicotyledons</taxon>
        <taxon>Gunneridae</taxon>
        <taxon>Pentapetalae</taxon>
        <taxon>rosids</taxon>
        <taxon>malvids</taxon>
        <taxon>Sapindales</taxon>
        <taxon>Rutaceae</taxon>
        <taxon>Aurantioideae</taxon>
        <taxon>Citrus</taxon>
    </lineage>
</organism>
<proteinExistence type="predicted"/>
<comment type="caution">
    <text evidence="1">The sequence shown here is derived from an EMBL/GenBank/DDBJ whole genome shotgun (WGS) entry which is preliminary data.</text>
</comment>
<sequence length="179" mass="20590">MARLDSPISYNAPLLQCTQHMCPIRVHRHVKANYKKHWLAKITITNFNNQRDFTQWTLVFQHPNLKNVTKVYRFLYKPLNFYQPLNDTGMFYGIKYYNDLLMEAGPYGYLQSELILGKDKNTFTLEKGRAFPSKVYVNGDECMMLPPDSYPSLPNSADAGPIASSALAAVLLMILLAFW</sequence>
<evidence type="ECO:0000313" key="2">
    <source>
        <dbReference type="Proteomes" id="UP000829398"/>
    </source>
</evidence>
<gene>
    <name evidence="1" type="ORF">KPL71_007292</name>
</gene>